<sequence>MSSKGVVWKLRTLMSYGLRFETVSSTQQSNITRSIQTSLGITKGLKRYFIQCVVTQMSVILLRFKSLELTQHGNEAINLLYKVANSVEPLEKKNKKFSYQIAFITFF</sequence>
<accession>A0A8X6PKJ6</accession>
<organism evidence="1 2">
    <name type="scientific">Nephila pilipes</name>
    <name type="common">Giant wood spider</name>
    <name type="synonym">Nephila maculata</name>
    <dbReference type="NCBI Taxonomy" id="299642"/>
    <lineage>
        <taxon>Eukaryota</taxon>
        <taxon>Metazoa</taxon>
        <taxon>Ecdysozoa</taxon>
        <taxon>Arthropoda</taxon>
        <taxon>Chelicerata</taxon>
        <taxon>Arachnida</taxon>
        <taxon>Araneae</taxon>
        <taxon>Araneomorphae</taxon>
        <taxon>Entelegynae</taxon>
        <taxon>Araneoidea</taxon>
        <taxon>Nephilidae</taxon>
        <taxon>Nephila</taxon>
    </lineage>
</organism>
<dbReference type="Proteomes" id="UP000887013">
    <property type="component" value="Unassembled WGS sequence"/>
</dbReference>
<comment type="caution">
    <text evidence="1">The sequence shown here is derived from an EMBL/GenBank/DDBJ whole genome shotgun (WGS) entry which is preliminary data.</text>
</comment>
<evidence type="ECO:0000313" key="2">
    <source>
        <dbReference type="Proteomes" id="UP000887013"/>
    </source>
</evidence>
<keyword evidence="2" id="KW-1185">Reference proteome</keyword>
<reference evidence="1" key="1">
    <citation type="submission" date="2020-08" db="EMBL/GenBank/DDBJ databases">
        <title>Multicomponent nature underlies the extraordinary mechanical properties of spider dragline silk.</title>
        <authorList>
            <person name="Kono N."/>
            <person name="Nakamura H."/>
            <person name="Mori M."/>
            <person name="Yoshida Y."/>
            <person name="Ohtoshi R."/>
            <person name="Malay A.D."/>
            <person name="Moran D.A.P."/>
            <person name="Tomita M."/>
            <person name="Numata K."/>
            <person name="Arakawa K."/>
        </authorList>
    </citation>
    <scope>NUCLEOTIDE SEQUENCE</scope>
</reference>
<proteinExistence type="predicted"/>
<name>A0A8X6PKJ6_NEPPI</name>
<gene>
    <name evidence="1" type="ORF">NPIL_125391</name>
</gene>
<evidence type="ECO:0000313" key="1">
    <source>
        <dbReference type="EMBL" id="GFT72269.1"/>
    </source>
</evidence>
<dbReference type="EMBL" id="BMAW01116815">
    <property type="protein sequence ID" value="GFT72269.1"/>
    <property type="molecule type" value="Genomic_DNA"/>
</dbReference>
<protein>
    <submittedName>
        <fullName evidence="1">Uncharacterized protein</fullName>
    </submittedName>
</protein>
<dbReference type="AlphaFoldDB" id="A0A8X6PKJ6"/>